<feature type="compositionally biased region" description="Low complexity" evidence="1">
    <location>
        <begin position="248"/>
        <end position="259"/>
    </location>
</feature>
<feature type="region of interest" description="Disordered" evidence="1">
    <location>
        <begin position="466"/>
        <end position="556"/>
    </location>
</feature>
<feature type="region of interest" description="Disordered" evidence="1">
    <location>
        <begin position="1"/>
        <end position="154"/>
    </location>
</feature>
<feature type="region of interest" description="Disordered" evidence="1">
    <location>
        <begin position="188"/>
        <end position="220"/>
    </location>
</feature>
<feature type="non-terminal residue" evidence="2">
    <location>
        <position position="556"/>
    </location>
</feature>
<proteinExistence type="predicted"/>
<gene>
    <name evidence="2" type="ORF">BU14_0603s0004</name>
</gene>
<organism evidence="2 3">
    <name type="scientific">Porphyra umbilicalis</name>
    <name type="common">Purple laver</name>
    <name type="synonym">Red alga</name>
    <dbReference type="NCBI Taxonomy" id="2786"/>
    <lineage>
        <taxon>Eukaryota</taxon>
        <taxon>Rhodophyta</taxon>
        <taxon>Bangiophyceae</taxon>
        <taxon>Bangiales</taxon>
        <taxon>Bangiaceae</taxon>
        <taxon>Porphyra</taxon>
    </lineage>
</organism>
<accession>A0A1X6NR68</accession>
<feature type="compositionally biased region" description="Pro residues" evidence="1">
    <location>
        <begin position="45"/>
        <end position="67"/>
    </location>
</feature>
<dbReference type="AlphaFoldDB" id="A0A1X6NR68"/>
<feature type="compositionally biased region" description="Pro residues" evidence="1">
    <location>
        <begin position="1"/>
        <end position="20"/>
    </location>
</feature>
<feature type="compositionally biased region" description="Pro residues" evidence="1">
    <location>
        <begin position="109"/>
        <end position="145"/>
    </location>
</feature>
<feature type="region of interest" description="Disordered" evidence="1">
    <location>
        <begin position="355"/>
        <end position="400"/>
    </location>
</feature>
<name>A0A1X6NR68_PORUM</name>
<feature type="compositionally biased region" description="Basic and acidic residues" evidence="1">
    <location>
        <begin position="426"/>
        <end position="437"/>
    </location>
</feature>
<sequence>MPTVPTRPPNPPPPIPPSLPVPNNQPMGEGAPAPDMAPQAMPDKAPTPAPDGAAPPAPETASPPAPDTAPQAAPDKAPMPTPDGAAPPAPDTASPPAPDTAPQAAPDKAPTPVPNGAAPPAPDTASPPTPDTAAPPAPERAPRPPGSTLTPLLLTRLVSPRNCMPQSSQEPCPPGLLLYAMFAPATAVASPPTTSSCASAVPVRPSHASDGRSFLPTSPAPPSEWLRAPVADCVVCDLAVASGEAADSSSSPSSSSSTSLTLANLVPPRSRGGEWPVPPSGCSRRRDVEPASPASHVDSLPSDTPKVVRQKGVKAGPRPEDARPLRVGTRPLVPTVVGAEVKPTEQALARHVAAPTPGHMASLPHDRPPPFSRASRTPAGLPARPPDRTSSTPRRCPRTGQPLMTLLCEQPSASARAAQAIAVAEKKGGNRRERPPVIHDNAPAPSHFRCSGAPPSLIVRICKGPGVRNPDPPPTGAEQRDMAGSPPRLALSRLCPDRSPTPHGIRWSQCADDGCTRFPPSFPDDAPPPPNSPRPVAVRPPSTPPPPPPPLAPPGG</sequence>
<feature type="region of interest" description="Disordered" evidence="1">
    <location>
        <begin position="426"/>
        <end position="450"/>
    </location>
</feature>
<reference evidence="2 3" key="1">
    <citation type="submission" date="2017-03" db="EMBL/GenBank/DDBJ databases">
        <title>WGS assembly of Porphyra umbilicalis.</title>
        <authorList>
            <person name="Brawley S.H."/>
            <person name="Blouin N.A."/>
            <person name="Ficko-Blean E."/>
            <person name="Wheeler G.L."/>
            <person name="Lohr M."/>
            <person name="Goodson H.V."/>
            <person name="Jenkins J.W."/>
            <person name="Blaby-Haas C.E."/>
            <person name="Helliwell K.E."/>
            <person name="Chan C."/>
            <person name="Marriage T."/>
            <person name="Bhattacharya D."/>
            <person name="Klein A.S."/>
            <person name="Badis Y."/>
            <person name="Brodie J."/>
            <person name="Cao Y."/>
            <person name="Collen J."/>
            <person name="Dittami S.M."/>
            <person name="Gachon C.M."/>
            <person name="Green B.R."/>
            <person name="Karpowicz S."/>
            <person name="Kim J.W."/>
            <person name="Kudahl U."/>
            <person name="Lin S."/>
            <person name="Michel G."/>
            <person name="Mittag M."/>
            <person name="Olson B.J."/>
            <person name="Pangilinan J."/>
            <person name="Peng Y."/>
            <person name="Qiu H."/>
            <person name="Shu S."/>
            <person name="Singer J.T."/>
            <person name="Smith A.G."/>
            <person name="Sprecher B.N."/>
            <person name="Wagner V."/>
            <person name="Wang W."/>
            <person name="Wang Z.-Y."/>
            <person name="Yan J."/>
            <person name="Yarish C."/>
            <person name="Zoeuner-Riek S."/>
            <person name="Zhuang Y."/>
            <person name="Zou Y."/>
            <person name="Lindquist E.A."/>
            <person name="Grimwood J."/>
            <person name="Barry K."/>
            <person name="Rokhsar D.S."/>
            <person name="Schmutz J."/>
            <person name="Stiller J.W."/>
            <person name="Grossman A.R."/>
            <person name="Prochnik S.E."/>
        </authorList>
    </citation>
    <scope>NUCLEOTIDE SEQUENCE [LARGE SCALE GENOMIC DNA]</scope>
    <source>
        <strain evidence="2">4086291</strain>
    </source>
</reference>
<evidence type="ECO:0000313" key="2">
    <source>
        <dbReference type="EMBL" id="OSX71088.1"/>
    </source>
</evidence>
<feature type="compositionally biased region" description="Pro residues" evidence="1">
    <location>
        <begin position="541"/>
        <end position="556"/>
    </location>
</feature>
<feature type="compositionally biased region" description="Pro residues" evidence="1">
    <location>
        <begin position="520"/>
        <end position="533"/>
    </location>
</feature>
<feature type="compositionally biased region" description="Low complexity" evidence="1">
    <location>
        <begin position="188"/>
        <end position="202"/>
    </location>
</feature>
<keyword evidence="3" id="KW-1185">Reference proteome</keyword>
<feature type="compositionally biased region" description="Low complexity" evidence="1">
    <location>
        <begin position="21"/>
        <end position="44"/>
    </location>
</feature>
<dbReference type="EMBL" id="KV919172">
    <property type="protein sequence ID" value="OSX71088.1"/>
    <property type="molecule type" value="Genomic_DNA"/>
</dbReference>
<protein>
    <submittedName>
        <fullName evidence="2">Uncharacterized protein</fullName>
    </submittedName>
</protein>
<evidence type="ECO:0000313" key="3">
    <source>
        <dbReference type="Proteomes" id="UP000218209"/>
    </source>
</evidence>
<feature type="region of interest" description="Disordered" evidence="1">
    <location>
        <begin position="244"/>
        <end position="326"/>
    </location>
</feature>
<feature type="compositionally biased region" description="Pro residues" evidence="1">
    <location>
        <begin position="77"/>
        <end position="99"/>
    </location>
</feature>
<evidence type="ECO:0000256" key="1">
    <source>
        <dbReference type="SAM" id="MobiDB-lite"/>
    </source>
</evidence>
<dbReference type="Proteomes" id="UP000218209">
    <property type="component" value="Unassembled WGS sequence"/>
</dbReference>